<dbReference type="RefSeq" id="XP_013263484.1">
    <property type="nucleotide sequence ID" value="XM_013408030.1"/>
</dbReference>
<keyword evidence="20" id="KW-1185">Reference proteome</keyword>
<name>A0A072PLD1_9EURO</name>
<dbReference type="Pfam" id="PF05730">
    <property type="entry name" value="CFEM"/>
    <property type="match status" value="1"/>
</dbReference>
<protein>
    <recommendedName>
        <fullName evidence="18">CFEM domain-containing protein</fullName>
    </recommendedName>
</protein>
<keyword evidence="6 15" id="KW-0349">Heme</keyword>
<keyword evidence="10 15" id="KW-0408">Iron</keyword>
<dbReference type="OrthoDB" id="3065412at2759"/>
<evidence type="ECO:0000256" key="3">
    <source>
        <dbReference type="ARBA" id="ARBA00010031"/>
    </source>
</evidence>
<keyword evidence="11" id="KW-0472">Membrane</keyword>
<evidence type="ECO:0000256" key="4">
    <source>
        <dbReference type="ARBA" id="ARBA00022475"/>
    </source>
</evidence>
<evidence type="ECO:0000256" key="15">
    <source>
        <dbReference type="PROSITE-ProRule" id="PRU01356"/>
    </source>
</evidence>
<dbReference type="GO" id="GO:0005576">
    <property type="term" value="C:extracellular region"/>
    <property type="evidence" value="ECO:0007669"/>
    <property type="project" value="UniProtKB-SubCell"/>
</dbReference>
<keyword evidence="9 17" id="KW-0732">Signal</keyword>
<evidence type="ECO:0000256" key="6">
    <source>
        <dbReference type="ARBA" id="ARBA00022617"/>
    </source>
</evidence>
<evidence type="ECO:0000256" key="11">
    <source>
        <dbReference type="ARBA" id="ARBA00023136"/>
    </source>
</evidence>
<dbReference type="EMBL" id="AMGV01000002">
    <property type="protein sequence ID" value="KEF60894.1"/>
    <property type="molecule type" value="Genomic_DNA"/>
</dbReference>
<evidence type="ECO:0000256" key="7">
    <source>
        <dbReference type="ARBA" id="ARBA00022622"/>
    </source>
</evidence>
<keyword evidence="8 15" id="KW-0479">Metal-binding</keyword>
<evidence type="ECO:0000256" key="16">
    <source>
        <dbReference type="SAM" id="MobiDB-lite"/>
    </source>
</evidence>
<keyword evidence="5" id="KW-0964">Secreted</keyword>
<dbReference type="PANTHER" id="PTHR37928">
    <property type="entry name" value="CFEM DOMAIN PROTEIN (AFU_ORTHOLOGUE AFUA_6G14090)"/>
    <property type="match status" value="1"/>
</dbReference>
<keyword evidence="13" id="KW-0325">Glycoprotein</keyword>
<evidence type="ECO:0000256" key="14">
    <source>
        <dbReference type="ARBA" id="ARBA00023288"/>
    </source>
</evidence>
<dbReference type="SMART" id="SM00747">
    <property type="entry name" value="CFEM"/>
    <property type="match status" value="1"/>
</dbReference>
<dbReference type="PANTHER" id="PTHR37928:SF2">
    <property type="entry name" value="GPI ANCHORED CFEM DOMAIN PROTEIN (AFU_ORTHOLOGUE AFUA_6G10580)"/>
    <property type="match status" value="1"/>
</dbReference>
<dbReference type="Proteomes" id="UP000027920">
    <property type="component" value="Unassembled WGS sequence"/>
</dbReference>
<evidence type="ECO:0000256" key="17">
    <source>
        <dbReference type="SAM" id="SignalP"/>
    </source>
</evidence>
<dbReference type="STRING" id="1182545.A0A072PLD1"/>
<feature type="signal peptide" evidence="17">
    <location>
        <begin position="1"/>
        <end position="20"/>
    </location>
</feature>
<evidence type="ECO:0000256" key="8">
    <source>
        <dbReference type="ARBA" id="ARBA00022723"/>
    </source>
</evidence>
<gene>
    <name evidence="19" type="ORF">A1O9_02458</name>
</gene>
<feature type="domain" description="CFEM" evidence="18">
    <location>
        <begin position="1"/>
        <end position="116"/>
    </location>
</feature>
<evidence type="ECO:0000256" key="12">
    <source>
        <dbReference type="ARBA" id="ARBA00023157"/>
    </source>
</evidence>
<dbReference type="HOGENOM" id="CLU_082461_0_0_1"/>
<feature type="compositionally biased region" description="Low complexity" evidence="16">
    <location>
        <begin position="114"/>
        <end position="125"/>
    </location>
</feature>
<feature type="region of interest" description="Disordered" evidence="16">
    <location>
        <begin position="88"/>
        <end position="125"/>
    </location>
</feature>
<evidence type="ECO:0000256" key="5">
    <source>
        <dbReference type="ARBA" id="ARBA00022525"/>
    </source>
</evidence>
<dbReference type="InterPro" id="IPR051735">
    <property type="entry name" value="CFEM_domain"/>
</dbReference>
<evidence type="ECO:0000256" key="10">
    <source>
        <dbReference type="ARBA" id="ARBA00023004"/>
    </source>
</evidence>
<feature type="disulfide bond" evidence="15">
    <location>
        <begin position="43"/>
        <end position="50"/>
    </location>
</feature>
<dbReference type="GeneID" id="25277400"/>
<keyword evidence="12 15" id="KW-1015">Disulfide bond</keyword>
<comment type="subcellular location">
    <subcellularLocation>
        <location evidence="1">Cell membrane</location>
        <topology evidence="1">Lipid-anchor</topology>
        <topology evidence="1">GPI-anchor</topology>
    </subcellularLocation>
    <subcellularLocation>
        <location evidence="2">Secreted</location>
    </subcellularLocation>
</comment>
<comment type="similarity">
    <text evidence="3">Belongs to the RBT5 family.</text>
</comment>
<evidence type="ECO:0000256" key="13">
    <source>
        <dbReference type="ARBA" id="ARBA00023180"/>
    </source>
</evidence>
<keyword evidence="7" id="KW-0336">GPI-anchor</keyword>
<evidence type="ECO:0000256" key="2">
    <source>
        <dbReference type="ARBA" id="ARBA00004613"/>
    </source>
</evidence>
<accession>A0A072PLD1</accession>
<feature type="binding site" description="axial binding residue" evidence="15">
    <location>
        <position position="47"/>
    </location>
    <ligand>
        <name>heme</name>
        <dbReference type="ChEBI" id="CHEBI:30413"/>
    </ligand>
    <ligandPart>
        <name>Fe</name>
        <dbReference type="ChEBI" id="CHEBI:18248"/>
    </ligandPart>
</feature>
<dbReference type="PROSITE" id="PS52012">
    <property type="entry name" value="CFEM"/>
    <property type="match status" value="1"/>
</dbReference>
<feature type="chain" id="PRO_5001681655" description="CFEM domain-containing protein" evidence="17">
    <location>
        <begin position="21"/>
        <end position="210"/>
    </location>
</feature>
<keyword evidence="14" id="KW-0449">Lipoprotein</keyword>
<sequence length="210" mass="20615">MYHKSFTNAAIFSGLALVYAQDLAALPECARDAITQALGTTGCSLADTACICASPAFTSIGTNIASVCSAEDVNAAIAAGQSICATAPASSSSSAPPEEPTPDPYPSGEDGSQTASTTTAPGTVTSTTVLTDTTLAIDTSAITSISTISSNNTHTGPLTTTGTITLHSSTGTPTGTGSPWQSTFNGMGATDKAQGLFAGAVGVIGAIALL</sequence>
<evidence type="ECO:0000313" key="20">
    <source>
        <dbReference type="Proteomes" id="UP000027920"/>
    </source>
</evidence>
<dbReference type="VEuPathDB" id="FungiDB:A1O9_02458"/>
<organism evidence="19 20">
    <name type="scientific">Exophiala aquamarina CBS 119918</name>
    <dbReference type="NCBI Taxonomy" id="1182545"/>
    <lineage>
        <taxon>Eukaryota</taxon>
        <taxon>Fungi</taxon>
        <taxon>Dikarya</taxon>
        <taxon>Ascomycota</taxon>
        <taxon>Pezizomycotina</taxon>
        <taxon>Eurotiomycetes</taxon>
        <taxon>Chaetothyriomycetidae</taxon>
        <taxon>Chaetothyriales</taxon>
        <taxon>Herpotrichiellaceae</taxon>
        <taxon>Exophiala</taxon>
    </lineage>
</organism>
<evidence type="ECO:0000259" key="18">
    <source>
        <dbReference type="PROSITE" id="PS52012"/>
    </source>
</evidence>
<dbReference type="GO" id="GO:0005886">
    <property type="term" value="C:plasma membrane"/>
    <property type="evidence" value="ECO:0007669"/>
    <property type="project" value="UniProtKB-SubCell"/>
</dbReference>
<keyword evidence="4" id="KW-1003">Cell membrane</keyword>
<comment type="caution">
    <text evidence="19">The sequence shown here is derived from an EMBL/GenBank/DDBJ whole genome shotgun (WGS) entry which is preliminary data.</text>
</comment>
<evidence type="ECO:0000256" key="9">
    <source>
        <dbReference type="ARBA" id="ARBA00022729"/>
    </source>
</evidence>
<dbReference type="InterPro" id="IPR008427">
    <property type="entry name" value="Extracellular_membr_CFEM_dom"/>
</dbReference>
<comment type="caution">
    <text evidence="15">Lacks conserved residue(s) required for the propagation of feature annotation.</text>
</comment>
<dbReference type="GO" id="GO:0098552">
    <property type="term" value="C:side of membrane"/>
    <property type="evidence" value="ECO:0007669"/>
    <property type="project" value="UniProtKB-KW"/>
</dbReference>
<dbReference type="AlphaFoldDB" id="A0A072PLD1"/>
<proteinExistence type="inferred from homology"/>
<evidence type="ECO:0000313" key="19">
    <source>
        <dbReference type="EMBL" id="KEF60894.1"/>
    </source>
</evidence>
<evidence type="ECO:0000256" key="1">
    <source>
        <dbReference type="ARBA" id="ARBA00004609"/>
    </source>
</evidence>
<reference evidence="19 20" key="1">
    <citation type="submission" date="2013-03" db="EMBL/GenBank/DDBJ databases">
        <title>The Genome Sequence of Exophiala aquamarina CBS 119918.</title>
        <authorList>
            <consortium name="The Broad Institute Genomics Platform"/>
            <person name="Cuomo C."/>
            <person name="de Hoog S."/>
            <person name="Gorbushina A."/>
            <person name="Walker B."/>
            <person name="Young S.K."/>
            <person name="Zeng Q."/>
            <person name="Gargeya S."/>
            <person name="Fitzgerald M."/>
            <person name="Haas B."/>
            <person name="Abouelleil A."/>
            <person name="Allen A.W."/>
            <person name="Alvarado L."/>
            <person name="Arachchi H.M."/>
            <person name="Berlin A.M."/>
            <person name="Chapman S.B."/>
            <person name="Gainer-Dewar J."/>
            <person name="Goldberg J."/>
            <person name="Griggs A."/>
            <person name="Gujja S."/>
            <person name="Hansen M."/>
            <person name="Howarth C."/>
            <person name="Imamovic A."/>
            <person name="Ireland A."/>
            <person name="Larimer J."/>
            <person name="McCowan C."/>
            <person name="Murphy C."/>
            <person name="Pearson M."/>
            <person name="Poon T.W."/>
            <person name="Priest M."/>
            <person name="Roberts A."/>
            <person name="Saif S."/>
            <person name="Shea T."/>
            <person name="Sisk P."/>
            <person name="Sykes S."/>
            <person name="Wortman J."/>
            <person name="Nusbaum C."/>
            <person name="Birren B."/>
        </authorList>
    </citation>
    <scope>NUCLEOTIDE SEQUENCE [LARGE SCALE GENOMIC DNA]</scope>
    <source>
        <strain evidence="19 20">CBS 119918</strain>
    </source>
</reference>
<dbReference type="GO" id="GO:0046872">
    <property type="term" value="F:metal ion binding"/>
    <property type="evidence" value="ECO:0007669"/>
    <property type="project" value="UniProtKB-UniRule"/>
</dbReference>